<gene>
    <name evidence="1" type="ORF">KCU98_g16456</name>
</gene>
<reference evidence="1" key="2">
    <citation type="submission" date="2021-08" db="EMBL/GenBank/DDBJ databases">
        <authorList>
            <person name="Gostincar C."/>
            <person name="Sun X."/>
            <person name="Song Z."/>
            <person name="Gunde-Cimerman N."/>
        </authorList>
    </citation>
    <scope>NUCLEOTIDE SEQUENCE</scope>
    <source>
        <strain evidence="1">EXF-9298</strain>
    </source>
</reference>
<evidence type="ECO:0000313" key="2">
    <source>
        <dbReference type="Proteomes" id="UP000729357"/>
    </source>
</evidence>
<evidence type="ECO:0000313" key="1">
    <source>
        <dbReference type="EMBL" id="KAG9966090.1"/>
    </source>
</evidence>
<sequence length="61" mass="6895">YFPYLLDITVSGQYDPSFVMTHTDKFENIPENYALFNEHKIPGGLKVCLATEYGRSFGTSA</sequence>
<accession>A0A9P8FA77</accession>
<comment type="caution">
    <text evidence="1">The sequence shown here is derived from an EMBL/GenBank/DDBJ whole genome shotgun (WGS) entry which is preliminary data.</text>
</comment>
<dbReference type="AlphaFoldDB" id="A0A9P8FA77"/>
<feature type="non-terminal residue" evidence="1">
    <location>
        <position position="1"/>
    </location>
</feature>
<dbReference type="EMBL" id="JAHFXS010003759">
    <property type="protein sequence ID" value="KAG9966090.1"/>
    <property type="molecule type" value="Genomic_DNA"/>
</dbReference>
<dbReference type="Proteomes" id="UP000729357">
    <property type="component" value="Unassembled WGS sequence"/>
</dbReference>
<protein>
    <submittedName>
        <fullName evidence="1">Uncharacterized protein</fullName>
    </submittedName>
</protein>
<name>A0A9P8FA77_AURME</name>
<keyword evidence="2" id="KW-1185">Reference proteome</keyword>
<proteinExistence type="predicted"/>
<feature type="non-terminal residue" evidence="1">
    <location>
        <position position="61"/>
    </location>
</feature>
<reference evidence="1" key="1">
    <citation type="journal article" date="2021" name="J Fungi (Basel)">
        <title>Virulence traits and population genomics of the black yeast Aureobasidium melanogenum.</title>
        <authorList>
            <person name="Cernosa A."/>
            <person name="Sun X."/>
            <person name="Gostincar C."/>
            <person name="Fang C."/>
            <person name="Gunde-Cimerman N."/>
            <person name="Song Z."/>
        </authorList>
    </citation>
    <scope>NUCLEOTIDE SEQUENCE</scope>
    <source>
        <strain evidence="1">EXF-9298</strain>
    </source>
</reference>
<organism evidence="1 2">
    <name type="scientific">Aureobasidium melanogenum</name>
    <name type="common">Aureobasidium pullulans var. melanogenum</name>
    <dbReference type="NCBI Taxonomy" id="46634"/>
    <lineage>
        <taxon>Eukaryota</taxon>
        <taxon>Fungi</taxon>
        <taxon>Dikarya</taxon>
        <taxon>Ascomycota</taxon>
        <taxon>Pezizomycotina</taxon>
        <taxon>Dothideomycetes</taxon>
        <taxon>Dothideomycetidae</taxon>
        <taxon>Dothideales</taxon>
        <taxon>Saccotheciaceae</taxon>
        <taxon>Aureobasidium</taxon>
    </lineage>
</organism>